<feature type="region of interest" description="Disordered" evidence="1">
    <location>
        <begin position="37"/>
        <end position="61"/>
    </location>
</feature>
<protein>
    <submittedName>
        <fullName evidence="2">Uncharacterized protein</fullName>
    </submittedName>
</protein>
<gene>
    <name evidence="2" type="ORF">DNK44_04695</name>
</gene>
<reference evidence="2 3" key="1">
    <citation type="submission" date="2018-06" db="EMBL/GenBank/DDBJ databases">
        <title>Three novel Pseudomonas species isolated from symptomatic oak.</title>
        <authorList>
            <person name="Bueno-Gonzalez V."/>
            <person name="Brady C."/>
        </authorList>
    </citation>
    <scope>NUCLEOTIDE SEQUENCE [LARGE SCALE GENOMIC DNA]</scope>
    <source>
        <strain evidence="2 3">P6B</strain>
    </source>
</reference>
<dbReference type="AlphaFoldDB" id="A0A4Q9R778"/>
<dbReference type="Proteomes" id="UP000293172">
    <property type="component" value="Unassembled WGS sequence"/>
</dbReference>
<dbReference type="EMBL" id="QJUL01000004">
    <property type="protein sequence ID" value="TBU96451.1"/>
    <property type="molecule type" value="Genomic_DNA"/>
</dbReference>
<sequence length="103" mass="11416">MVVLLIRSVAVSARPITGGQTCIGEFVLFATQAEDHSTGPVAKPRSKCMDTGQSRYAREEPKTALEGWRLNEKQPEHTGKQRFLVQPSSLQRFSASVFHTMTP</sequence>
<evidence type="ECO:0000313" key="3">
    <source>
        <dbReference type="Proteomes" id="UP000293172"/>
    </source>
</evidence>
<accession>A0A4Q9R778</accession>
<organism evidence="2 3">
    <name type="scientific">Phytopseudomonas dryadis</name>
    <dbReference type="NCBI Taxonomy" id="2487520"/>
    <lineage>
        <taxon>Bacteria</taxon>
        <taxon>Pseudomonadati</taxon>
        <taxon>Pseudomonadota</taxon>
        <taxon>Gammaproteobacteria</taxon>
        <taxon>Pseudomonadales</taxon>
        <taxon>Pseudomonadaceae</taxon>
        <taxon>Phytopseudomonas</taxon>
    </lineage>
</organism>
<evidence type="ECO:0000256" key="1">
    <source>
        <dbReference type="SAM" id="MobiDB-lite"/>
    </source>
</evidence>
<name>A0A4Q9R778_9GAMM</name>
<evidence type="ECO:0000313" key="2">
    <source>
        <dbReference type="EMBL" id="TBU96451.1"/>
    </source>
</evidence>
<comment type="caution">
    <text evidence="2">The sequence shown here is derived from an EMBL/GenBank/DDBJ whole genome shotgun (WGS) entry which is preliminary data.</text>
</comment>
<proteinExistence type="predicted"/>